<accession>A0A8H4KHB0</accession>
<evidence type="ECO:0000256" key="2">
    <source>
        <dbReference type="RuleBase" id="RU003523"/>
    </source>
</evidence>
<dbReference type="PANTHER" id="PTHR10277">
    <property type="entry name" value="HOMOCITRATE SYNTHASE-RELATED"/>
    <property type="match status" value="1"/>
</dbReference>
<dbReference type="OrthoDB" id="2015253at2759"/>
<dbReference type="InterPro" id="IPR050073">
    <property type="entry name" value="2-IPM_HCS-like"/>
</dbReference>
<dbReference type="InterPro" id="IPR000891">
    <property type="entry name" value="PYR_CT"/>
</dbReference>
<dbReference type="Pfam" id="PF00682">
    <property type="entry name" value="HMGL-like"/>
    <property type="match status" value="1"/>
</dbReference>
<feature type="domain" description="Pyruvate carboxyltransferase" evidence="4">
    <location>
        <begin position="159"/>
        <end position="404"/>
    </location>
</feature>
<dbReference type="InterPro" id="IPR048253">
    <property type="entry name" value="DRE_TIM_HCS_fun_bact"/>
</dbReference>
<name>A0A8H4KHB0_9HYPO</name>
<evidence type="ECO:0000313" key="6">
    <source>
        <dbReference type="Proteomes" id="UP000554235"/>
    </source>
</evidence>
<protein>
    <submittedName>
        <fullName evidence="5">Homocitrate synthase</fullName>
    </submittedName>
</protein>
<evidence type="ECO:0000313" key="5">
    <source>
        <dbReference type="EMBL" id="KAF4449248.1"/>
    </source>
</evidence>
<dbReference type="GO" id="GO:0004410">
    <property type="term" value="F:homocitrate synthase activity"/>
    <property type="evidence" value="ECO:0007669"/>
    <property type="project" value="TreeGrafter"/>
</dbReference>
<organism evidence="5 6">
    <name type="scientific">Fusarium albosuccineum</name>
    <dbReference type="NCBI Taxonomy" id="1237068"/>
    <lineage>
        <taxon>Eukaryota</taxon>
        <taxon>Fungi</taxon>
        <taxon>Dikarya</taxon>
        <taxon>Ascomycota</taxon>
        <taxon>Pezizomycotina</taxon>
        <taxon>Sordariomycetes</taxon>
        <taxon>Hypocreomycetidae</taxon>
        <taxon>Hypocreales</taxon>
        <taxon>Nectriaceae</taxon>
        <taxon>Fusarium</taxon>
        <taxon>Fusarium decemcellulare species complex</taxon>
    </lineage>
</organism>
<dbReference type="PROSITE" id="PS00816">
    <property type="entry name" value="AIPM_HOMOCIT_SYNTH_2"/>
    <property type="match status" value="1"/>
</dbReference>
<dbReference type="Proteomes" id="UP000554235">
    <property type="component" value="Unassembled WGS sequence"/>
</dbReference>
<comment type="caution">
    <text evidence="5">The sequence shown here is derived from an EMBL/GenBank/DDBJ whole genome shotgun (WGS) entry which is preliminary data.</text>
</comment>
<evidence type="ECO:0000259" key="4">
    <source>
        <dbReference type="PROSITE" id="PS50991"/>
    </source>
</evidence>
<dbReference type="AlphaFoldDB" id="A0A8H4KHB0"/>
<dbReference type="PROSITE" id="PS50991">
    <property type="entry name" value="PYR_CT"/>
    <property type="match status" value="1"/>
</dbReference>
<dbReference type="GO" id="GO:0005739">
    <property type="term" value="C:mitochondrion"/>
    <property type="evidence" value="ECO:0007669"/>
    <property type="project" value="TreeGrafter"/>
</dbReference>
<gene>
    <name evidence="5" type="ORF">FALBO_16690</name>
</gene>
<feature type="compositionally biased region" description="Gly residues" evidence="3">
    <location>
        <begin position="53"/>
        <end position="69"/>
    </location>
</feature>
<sequence length="428" mass="45645">MWSPNHPISHHTSHTMGNGASSSNSGAESNGPSAVGHHTSHTMGNGASSSSSSGGGIRGNGGSQDGDGAGYFSHNAVEPVTDSSVSGRPQDTVLEATLTNPASEQLNFTPTPNELDDDNARDVSSMCSSTVLSRGTDESDDGNQTDTTSMRSSNNLSNFRIIDTTLREGEQFATAYFTTEQKIKIAKALDEFGVEYLELTSPAASPQSKADCATICKLGLKAKILCHIRCNMDDARAAVETGVDGMQLMSHSHGKDLDWIAEKAKEVIAFVQANNIEVRFSGEDSFRSDFSEILKLYSLCDRLGANRVGIADTVGGATPREVYEKISTLREIVDCDIGTHFHNDTGCAIANARTALEAGATHVDTTVLGIGERNGITSLGGLVKCLMYNDPKYIQGKYKLEKLPEIERLVAEAVSIEVPFNAPKIANF</sequence>
<dbReference type="PANTHER" id="PTHR10277:SF48">
    <property type="entry name" value="HOMOCITRATE SYNTHASE, CYTOSOLIC ISOZYME-RELATED"/>
    <property type="match status" value="1"/>
</dbReference>
<keyword evidence="6" id="KW-1185">Reference proteome</keyword>
<dbReference type="PROSITE" id="PS00815">
    <property type="entry name" value="AIPM_HOMOCIT_SYNTH_1"/>
    <property type="match status" value="1"/>
</dbReference>
<feature type="region of interest" description="Disordered" evidence="3">
    <location>
        <begin position="1"/>
        <end position="152"/>
    </location>
</feature>
<dbReference type="InterPro" id="IPR013785">
    <property type="entry name" value="Aldolase_TIM"/>
</dbReference>
<dbReference type="SUPFAM" id="SSF51569">
    <property type="entry name" value="Aldolase"/>
    <property type="match status" value="1"/>
</dbReference>
<dbReference type="GO" id="GO:0019878">
    <property type="term" value="P:lysine biosynthetic process via aminoadipic acid"/>
    <property type="evidence" value="ECO:0007669"/>
    <property type="project" value="TreeGrafter"/>
</dbReference>
<dbReference type="Gene3D" id="3.20.20.70">
    <property type="entry name" value="Aldolase class I"/>
    <property type="match status" value="1"/>
</dbReference>
<reference evidence="5 6" key="1">
    <citation type="submission" date="2020-01" db="EMBL/GenBank/DDBJ databases">
        <title>Identification and distribution of gene clusters putatively required for synthesis of sphingolipid metabolism inhibitors in phylogenetically diverse species of the filamentous fungus Fusarium.</title>
        <authorList>
            <person name="Kim H.-S."/>
            <person name="Busman M."/>
            <person name="Brown D.W."/>
            <person name="Divon H."/>
            <person name="Uhlig S."/>
            <person name="Proctor R.H."/>
        </authorList>
    </citation>
    <scope>NUCLEOTIDE SEQUENCE [LARGE SCALE GENOMIC DNA]</scope>
    <source>
        <strain evidence="5 6">NRRL 20459</strain>
    </source>
</reference>
<dbReference type="InterPro" id="IPR002034">
    <property type="entry name" value="AIPM/Hcit_synth_CS"/>
</dbReference>
<evidence type="ECO:0000256" key="1">
    <source>
        <dbReference type="ARBA" id="ARBA00022679"/>
    </source>
</evidence>
<dbReference type="EMBL" id="JAADYS010003226">
    <property type="protein sequence ID" value="KAF4449248.1"/>
    <property type="molecule type" value="Genomic_DNA"/>
</dbReference>
<dbReference type="CDD" id="cd07948">
    <property type="entry name" value="DRE_TIM_HCS"/>
    <property type="match status" value="1"/>
</dbReference>
<keyword evidence="1 2" id="KW-0808">Transferase</keyword>
<evidence type="ECO:0000256" key="3">
    <source>
        <dbReference type="SAM" id="MobiDB-lite"/>
    </source>
</evidence>
<comment type="similarity">
    <text evidence="2">Belongs to the alpha-IPM synthase/homocitrate synthase family.</text>
</comment>
<feature type="compositionally biased region" description="Polar residues" evidence="3">
    <location>
        <begin position="97"/>
        <end position="112"/>
    </location>
</feature>
<proteinExistence type="inferred from homology"/>
<feature type="compositionally biased region" description="Low complexity" evidence="3">
    <location>
        <begin position="17"/>
        <end position="34"/>
    </location>
</feature>